<sequence>MKTCLVASLLLCLSMAHASSFLQIFKDAHEDYQNAMIRKIDGVSKTIGLKAIVQHVTDALATLNIADKFTETETLKIAKAIQAGVKTTGESAIVNMRIIRSHLETLYEALNDHKLFTIINEIWIL</sequence>
<keyword evidence="3" id="KW-1185">Reference proteome</keyword>
<comment type="caution">
    <text evidence="2">The sequence shown here is derived from an EMBL/GenBank/DDBJ whole genome shotgun (WGS) entry which is preliminary data.</text>
</comment>
<evidence type="ECO:0000313" key="3">
    <source>
        <dbReference type="Proteomes" id="UP000735302"/>
    </source>
</evidence>
<evidence type="ECO:0000313" key="2">
    <source>
        <dbReference type="EMBL" id="GFN96886.1"/>
    </source>
</evidence>
<dbReference type="EMBL" id="BLXT01002711">
    <property type="protein sequence ID" value="GFN96886.1"/>
    <property type="molecule type" value="Genomic_DNA"/>
</dbReference>
<organism evidence="2 3">
    <name type="scientific">Plakobranchus ocellatus</name>
    <dbReference type="NCBI Taxonomy" id="259542"/>
    <lineage>
        <taxon>Eukaryota</taxon>
        <taxon>Metazoa</taxon>
        <taxon>Spiralia</taxon>
        <taxon>Lophotrochozoa</taxon>
        <taxon>Mollusca</taxon>
        <taxon>Gastropoda</taxon>
        <taxon>Heterobranchia</taxon>
        <taxon>Euthyneura</taxon>
        <taxon>Panpulmonata</taxon>
        <taxon>Sacoglossa</taxon>
        <taxon>Placobranchoidea</taxon>
        <taxon>Plakobranchidae</taxon>
        <taxon>Plakobranchus</taxon>
    </lineage>
</organism>
<evidence type="ECO:0000256" key="1">
    <source>
        <dbReference type="SAM" id="SignalP"/>
    </source>
</evidence>
<keyword evidence="1" id="KW-0732">Signal</keyword>
<proteinExistence type="predicted"/>
<reference evidence="2 3" key="1">
    <citation type="journal article" date="2021" name="Elife">
        <title>Chloroplast acquisition without the gene transfer in kleptoplastic sea slugs, Plakobranchus ocellatus.</title>
        <authorList>
            <person name="Maeda T."/>
            <person name="Takahashi S."/>
            <person name="Yoshida T."/>
            <person name="Shimamura S."/>
            <person name="Takaki Y."/>
            <person name="Nagai Y."/>
            <person name="Toyoda A."/>
            <person name="Suzuki Y."/>
            <person name="Arimoto A."/>
            <person name="Ishii H."/>
            <person name="Satoh N."/>
            <person name="Nishiyama T."/>
            <person name="Hasebe M."/>
            <person name="Maruyama T."/>
            <person name="Minagawa J."/>
            <person name="Obokata J."/>
            <person name="Shigenobu S."/>
        </authorList>
    </citation>
    <scope>NUCLEOTIDE SEQUENCE [LARGE SCALE GENOMIC DNA]</scope>
</reference>
<name>A0AAV3ZNV2_9GAST</name>
<accession>A0AAV3ZNV2</accession>
<dbReference type="AlphaFoldDB" id="A0AAV3ZNV2"/>
<protein>
    <submittedName>
        <fullName evidence="2">Uncharacterized protein</fullName>
    </submittedName>
</protein>
<gene>
    <name evidence="2" type="ORF">PoB_002339200</name>
</gene>
<dbReference type="Proteomes" id="UP000735302">
    <property type="component" value="Unassembled WGS sequence"/>
</dbReference>
<feature type="signal peptide" evidence="1">
    <location>
        <begin position="1"/>
        <end position="18"/>
    </location>
</feature>
<feature type="chain" id="PRO_5043932366" evidence="1">
    <location>
        <begin position="19"/>
        <end position="125"/>
    </location>
</feature>